<dbReference type="AlphaFoldDB" id="A0A0F7S201"/>
<evidence type="ECO:0000313" key="3">
    <source>
        <dbReference type="Proteomes" id="UP000242770"/>
    </source>
</evidence>
<evidence type="ECO:0000313" key="2">
    <source>
        <dbReference type="EMBL" id="CDW95401.1"/>
    </source>
</evidence>
<gene>
    <name evidence="2" type="primary">SSCI07330.1</name>
    <name evidence="1" type="ORF">SPSC_04117</name>
</gene>
<dbReference type="OrthoDB" id="2536866at2759"/>
<dbReference type="EMBL" id="LK056677">
    <property type="protein sequence ID" value="CDR88290.1"/>
    <property type="molecule type" value="Genomic_DNA"/>
</dbReference>
<reference evidence="2" key="3">
    <citation type="submission" date="2014-06" db="EMBL/GenBank/DDBJ databases">
        <authorList>
            <person name="Berkman J.Paul."/>
        </authorList>
    </citation>
    <scope>NUCLEOTIDE SEQUENCE [LARGE SCALE GENOMIC DNA]</scope>
</reference>
<protein>
    <submittedName>
        <fullName evidence="2">Uncharacterized protein</fullName>
    </submittedName>
</protein>
<dbReference type="EMBL" id="CCFA01000376">
    <property type="protein sequence ID" value="CDW95401.1"/>
    <property type="molecule type" value="Genomic_DNA"/>
</dbReference>
<reference evidence="3" key="2">
    <citation type="submission" date="2014-06" db="EMBL/GenBank/DDBJ databases">
        <authorList>
            <person name="Berkman P.J."/>
        </authorList>
    </citation>
    <scope>NUCLEOTIDE SEQUENCE [LARGE SCALE GENOMIC DNA]</scope>
</reference>
<keyword evidence="3" id="KW-1185">Reference proteome</keyword>
<accession>A0A0F7S201</accession>
<sequence>MGLKANLEETPTLLAPPSYLDSTSSEAADGSSRTFNIAPHYTTWKLVIGAFLDNASTEAVDDLDKEEEQATALLEVLCNLRLVSRLLYSVSMSLLRPMYFGEYLKAVSATVYSTNLQPHALDQPCRETRVLDHYISYRINRRHLASRSSLLLNNDDIESDQRQVSQDLFKWLQPQTYMEDEIGKALSSSSRVPNGVLFEDLLVRFRFTRAAITLPFLVDSSLVPSATSSPNTVRKECVAVDRASNEPVFVTAHRLLDLLNQLVFVRKTQDGKAWYSLVGQTGWRLLN</sequence>
<name>A0A0F7S201_9BASI</name>
<dbReference type="STRING" id="49012.A0A0F7S201"/>
<organism evidence="2 3">
    <name type="scientific">Sporisorium scitamineum</name>
    <dbReference type="NCBI Taxonomy" id="49012"/>
    <lineage>
        <taxon>Eukaryota</taxon>
        <taxon>Fungi</taxon>
        <taxon>Dikarya</taxon>
        <taxon>Basidiomycota</taxon>
        <taxon>Ustilaginomycotina</taxon>
        <taxon>Ustilaginomycetes</taxon>
        <taxon>Ustilaginales</taxon>
        <taxon>Ustilaginaceae</taxon>
        <taxon>Sporisorium</taxon>
    </lineage>
</organism>
<dbReference type="Proteomes" id="UP000242770">
    <property type="component" value="Unassembled WGS sequence"/>
</dbReference>
<reference evidence="1" key="1">
    <citation type="submission" date="2014-06" db="EMBL/GenBank/DDBJ databases">
        <authorList>
            <person name="Ju J."/>
            <person name="Zhang J."/>
        </authorList>
    </citation>
    <scope>NUCLEOTIDE SEQUENCE</scope>
    <source>
        <strain evidence="1">SscI8</strain>
    </source>
</reference>
<evidence type="ECO:0000313" key="1">
    <source>
        <dbReference type="EMBL" id="CDR88290.1"/>
    </source>
</evidence>
<proteinExistence type="predicted"/>